<feature type="compositionally biased region" description="Low complexity" evidence="1">
    <location>
        <begin position="240"/>
        <end position="249"/>
    </location>
</feature>
<feature type="region of interest" description="Disordered" evidence="1">
    <location>
        <begin position="211"/>
        <end position="249"/>
    </location>
</feature>
<feature type="transmembrane region" description="Helical" evidence="2">
    <location>
        <begin position="24"/>
        <end position="45"/>
    </location>
</feature>
<evidence type="ECO:0000256" key="2">
    <source>
        <dbReference type="SAM" id="Phobius"/>
    </source>
</evidence>
<feature type="region of interest" description="Disordered" evidence="1">
    <location>
        <begin position="108"/>
        <end position="136"/>
    </location>
</feature>
<accession>A0A564YR23</accession>
<name>A0A564YR23_HYMDI</name>
<feature type="compositionally biased region" description="Polar residues" evidence="1">
    <location>
        <begin position="228"/>
        <end position="239"/>
    </location>
</feature>
<feature type="transmembrane region" description="Helical" evidence="2">
    <location>
        <begin position="60"/>
        <end position="83"/>
    </location>
</feature>
<evidence type="ECO:0000313" key="3">
    <source>
        <dbReference type="EMBL" id="VUZ49665.1"/>
    </source>
</evidence>
<protein>
    <submittedName>
        <fullName evidence="3">Uncharacterized protein</fullName>
    </submittedName>
</protein>
<sequence>SLLLIIQNAAGIETKFCRLSNIPIIFLQSVFVACLTVITIIMSLMSKDRMWLPFSDRNTVGWGIGLASTAGILTCLSIICLFVDQMAHYSEQVYHKLLEERGVPVDQSLPPDLTSGLDNLPPPSIPPGGAPSQSNLGGIPSLFMTGSLPSIADSRGGGSGGGPAAKLQSILDGSKSALLSKYGETRSAIPGMSLQPEKPATSGALASAKLRENLKRGRPVEQPPPLPTTSMQTLVRPTTSGSVHSLSLSGLSGQQEKQVIVYGTSQGNILKDSAV</sequence>
<keyword evidence="2" id="KW-0812">Transmembrane</keyword>
<dbReference type="Proteomes" id="UP000321570">
    <property type="component" value="Unassembled WGS sequence"/>
</dbReference>
<keyword evidence="2" id="KW-0472">Membrane</keyword>
<evidence type="ECO:0000256" key="1">
    <source>
        <dbReference type="SAM" id="MobiDB-lite"/>
    </source>
</evidence>
<evidence type="ECO:0000313" key="4">
    <source>
        <dbReference type="Proteomes" id="UP000321570"/>
    </source>
</evidence>
<gene>
    <name evidence="3" type="ORF">WMSIL1_LOCUS8552</name>
</gene>
<reference evidence="3 4" key="1">
    <citation type="submission" date="2019-07" db="EMBL/GenBank/DDBJ databases">
        <authorList>
            <person name="Jastrzebski P J."/>
            <person name="Paukszto L."/>
            <person name="Jastrzebski P J."/>
        </authorList>
    </citation>
    <scope>NUCLEOTIDE SEQUENCE [LARGE SCALE GENOMIC DNA]</scope>
    <source>
        <strain evidence="3 4">WMS-il1</strain>
    </source>
</reference>
<dbReference type="AlphaFoldDB" id="A0A564YR23"/>
<keyword evidence="4" id="KW-1185">Reference proteome</keyword>
<dbReference type="EMBL" id="CABIJS010000333">
    <property type="protein sequence ID" value="VUZ49665.1"/>
    <property type="molecule type" value="Genomic_DNA"/>
</dbReference>
<organism evidence="3 4">
    <name type="scientific">Hymenolepis diminuta</name>
    <name type="common">Rat tapeworm</name>
    <dbReference type="NCBI Taxonomy" id="6216"/>
    <lineage>
        <taxon>Eukaryota</taxon>
        <taxon>Metazoa</taxon>
        <taxon>Spiralia</taxon>
        <taxon>Lophotrochozoa</taxon>
        <taxon>Platyhelminthes</taxon>
        <taxon>Cestoda</taxon>
        <taxon>Eucestoda</taxon>
        <taxon>Cyclophyllidea</taxon>
        <taxon>Hymenolepididae</taxon>
        <taxon>Hymenolepis</taxon>
    </lineage>
</organism>
<keyword evidence="2" id="KW-1133">Transmembrane helix</keyword>
<proteinExistence type="predicted"/>
<feature type="compositionally biased region" description="Pro residues" evidence="1">
    <location>
        <begin position="120"/>
        <end position="129"/>
    </location>
</feature>
<feature type="non-terminal residue" evidence="3">
    <location>
        <position position="1"/>
    </location>
</feature>